<protein>
    <recommendedName>
        <fullName evidence="6">dolichyl-phosphooligosaccharide-protein glycotransferase</fullName>
        <ecNumber evidence="6">2.4.99.21</ecNumber>
    </recommendedName>
    <alternativeName>
        <fullName evidence="15">Oligosaccharyl transferase</fullName>
    </alternativeName>
</protein>
<feature type="transmembrane region" description="Helical" evidence="17">
    <location>
        <begin position="381"/>
        <end position="401"/>
    </location>
</feature>
<evidence type="ECO:0000256" key="2">
    <source>
        <dbReference type="ARBA" id="ARBA00001946"/>
    </source>
</evidence>
<dbReference type="PANTHER" id="PTHR13872">
    <property type="entry name" value="DOLICHYL-DIPHOSPHOOLIGOSACCHARIDE--PROTEIN GLYCOSYLTRANSFERASE SUBUNIT"/>
    <property type="match status" value="1"/>
</dbReference>
<dbReference type="Pfam" id="PF18079">
    <property type="entry name" value="AglB_L1"/>
    <property type="match status" value="1"/>
</dbReference>
<organism evidence="19 20">
    <name type="scientific">Natronorubrum texcoconense</name>
    <dbReference type="NCBI Taxonomy" id="1095776"/>
    <lineage>
        <taxon>Archaea</taxon>
        <taxon>Methanobacteriati</taxon>
        <taxon>Methanobacteriota</taxon>
        <taxon>Stenosarchaea group</taxon>
        <taxon>Halobacteria</taxon>
        <taxon>Halobacteriales</taxon>
        <taxon>Natrialbaceae</taxon>
        <taxon>Natronorubrum</taxon>
    </lineage>
</organism>
<dbReference type="AlphaFoldDB" id="A0A1G8UQN0"/>
<comment type="subcellular location">
    <subcellularLocation>
        <location evidence="3">Cell membrane</location>
        <topology evidence="3">Multi-pass membrane protein</topology>
    </subcellularLocation>
</comment>
<evidence type="ECO:0000256" key="13">
    <source>
        <dbReference type="ARBA" id="ARBA00023136"/>
    </source>
</evidence>
<feature type="transmembrane region" description="Helical" evidence="17">
    <location>
        <begin position="301"/>
        <end position="320"/>
    </location>
</feature>
<dbReference type="GO" id="GO:0046872">
    <property type="term" value="F:metal ion binding"/>
    <property type="evidence" value="ECO:0007669"/>
    <property type="project" value="UniProtKB-KW"/>
</dbReference>
<dbReference type="InterPro" id="IPR041154">
    <property type="entry name" value="AglB_P1"/>
</dbReference>
<evidence type="ECO:0000256" key="16">
    <source>
        <dbReference type="ARBA" id="ARBA00034066"/>
    </source>
</evidence>
<dbReference type="InterPro" id="IPR003674">
    <property type="entry name" value="Oligo_trans_STT3"/>
</dbReference>
<name>A0A1G8UQN0_9EURY</name>
<feature type="transmembrane region" description="Helical" evidence="17">
    <location>
        <begin position="111"/>
        <end position="128"/>
    </location>
</feature>
<dbReference type="Proteomes" id="UP000198882">
    <property type="component" value="Unassembled WGS sequence"/>
</dbReference>
<keyword evidence="13 17" id="KW-0472">Membrane</keyword>
<dbReference type="PANTHER" id="PTHR13872:SF1">
    <property type="entry name" value="DOLICHYL-DIPHOSPHOOLIGOSACCHARIDE--PROTEIN GLYCOSYLTRANSFERASE SUBUNIT STT3B"/>
    <property type="match status" value="1"/>
</dbReference>
<comment type="pathway">
    <text evidence="4">Protein modification; protein glycosylation.</text>
</comment>
<feature type="transmembrane region" description="Helical" evidence="17">
    <location>
        <begin position="233"/>
        <end position="250"/>
    </location>
</feature>
<dbReference type="STRING" id="1095776.SAMN04515672_0993"/>
<evidence type="ECO:0000259" key="18">
    <source>
        <dbReference type="Pfam" id="PF18079"/>
    </source>
</evidence>
<comment type="similarity">
    <text evidence="5">Belongs to the STT3 family.</text>
</comment>
<proteinExistence type="inferred from homology"/>
<keyword evidence="10" id="KW-0479">Metal-binding</keyword>
<dbReference type="EC" id="2.4.99.21" evidence="6"/>
<accession>A0A1G8UQN0</accession>
<feature type="transmembrane region" description="Helical" evidence="17">
    <location>
        <begin position="521"/>
        <end position="543"/>
    </location>
</feature>
<evidence type="ECO:0000256" key="6">
    <source>
        <dbReference type="ARBA" id="ARBA00012602"/>
    </source>
</evidence>
<feature type="transmembrane region" description="Helical" evidence="17">
    <location>
        <begin position="349"/>
        <end position="369"/>
    </location>
</feature>
<keyword evidence="12 17" id="KW-1133">Transmembrane helix</keyword>
<evidence type="ECO:0000313" key="20">
    <source>
        <dbReference type="Proteomes" id="UP000198882"/>
    </source>
</evidence>
<dbReference type="GO" id="GO:0005886">
    <property type="term" value="C:plasma membrane"/>
    <property type="evidence" value="ECO:0007669"/>
    <property type="project" value="UniProtKB-SubCell"/>
</dbReference>
<evidence type="ECO:0000256" key="1">
    <source>
        <dbReference type="ARBA" id="ARBA00001936"/>
    </source>
</evidence>
<feature type="transmembrane region" description="Helical" evidence="17">
    <location>
        <begin position="408"/>
        <end position="426"/>
    </location>
</feature>
<evidence type="ECO:0000256" key="12">
    <source>
        <dbReference type="ARBA" id="ARBA00022989"/>
    </source>
</evidence>
<evidence type="ECO:0000256" key="17">
    <source>
        <dbReference type="SAM" id="Phobius"/>
    </source>
</evidence>
<keyword evidence="7" id="KW-0328">Glycosyltransferase</keyword>
<evidence type="ECO:0000256" key="7">
    <source>
        <dbReference type="ARBA" id="ARBA00022676"/>
    </source>
</evidence>
<dbReference type="OrthoDB" id="313284at2157"/>
<comment type="catalytic activity">
    <reaction evidence="16">
        <text>an archaeal dolichyl phosphooligosaccharide + [protein]-L-asparagine = an archaeal dolichyl phosphate + a glycoprotein with the oligosaccharide chain attached by N-beta-D-glycosyl linkage to a protein L-asparagine.</text>
        <dbReference type="EC" id="2.4.99.21"/>
    </reaction>
</comment>
<feature type="transmembrane region" description="Helical" evidence="17">
    <location>
        <begin position="578"/>
        <end position="596"/>
    </location>
</feature>
<feature type="transmembrane region" description="Helical" evidence="17">
    <location>
        <begin position="204"/>
        <end position="226"/>
    </location>
</feature>
<dbReference type="GO" id="GO:0004576">
    <property type="term" value="F:oligosaccharyl transferase activity"/>
    <property type="evidence" value="ECO:0007669"/>
    <property type="project" value="InterPro"/>
</dbReference>
<evidence type="ECO:0000256" key="4">
    <source>
        <dbReference type="ARBA" id="ARBA00004922"/>
    </source>
</evidence>
<evidence type="ECO:0000256" key="14">
    <source>
        <dbReference type="ARBA" id="ARBA00023211"/>
    </source>
</evidence>
<evidence type="ECO:0000256" key="5">
    <source>
        <dbReference type="ARBA" id="ARBA00010810"/>
    </source>
</evidence>
<evidence type="ECO:0000256" key="11">
    <source>
        <dbReference type="ARBA" id="ARBA00022842"/>
    </source>
</evidence>
<dbReference type="RefSeq" id="WP_090303458.1">
    <property type="nucleotide sequence ID" value="NZ_FNFE01000001.1"/>
</dbReference>
<evidence type="ECO:0000256" key="15">
    <source>
        <dbReference type="ARBA" id="ARBA00030679"/>
    </source>
</evidence>
<sequence>MTDADSSALADATASFLADHDEAERALETVLEVDSEAETWTFDDVPLDSGTFGELVSRGIVEKADGEYRVADAAVVRAVLSGEAVESDTGDSGSRDFRSAVDLGIWGDRRALAGLAGALLLVVAMRLTQFRSVFRGDHVVSPGNDPYYYRYWTNELLAESTSPTDIGVLAELPAGAAARRPLTHALNWWFATLLGGDQWAADAVAAWLPVVASVALAVVIYALAVVVTRDVRVGIASVVLLAVTPVHAVYTQVGFLEHRLHQYFWLGATLLALAWLAVDLTRRRETSADRDAVRDHLSSPATWLVAVGLGVALGASAHLWGGSSLLFVPLAAYVGLRAVIDAREDISPTLANLPVLVGIGIGTAISVWLHTNWGWHSGFVAYTPAMVLGGAVVVLALGDLWRQFELHVGGLLALEAAVVAAGLYALRRLRPGDWAEARSRADDLLLREGITETSSLFTPEYAVIFGPLIQLGVGFYLGVAVLIWAVWHVSRQYEPAWLLLAVYTSTLMLLAAIQVRFAAQFAVPLSVLGGVGFVYALSTVDLARRPLPFRRGTERPNAVAADGGRDEPSITLPDARKFGYVLGIGLLVCGFSLLYVPGLSGQVAHDDSAFEAALTIDEHAAGADREYPDSFVLSEWGDNRMYNYHASGESESYAYAMANFDDFRFGDDPDGNYSQFEDRVGYVVVTERETELPAESTHAQLLEDLGTGGDGGEALVHYQLLYADDDRSVAAFAVVPGATIEADAEPGETVTVSTSVSVDGESLTYERDVTVGDDGRLEATVPYDGTYAVGDDDVDVSESDVLEGAVLEVGADGDGDSN</sequence>
<keyword evidence="20" id="KW-1185">Reference proteome</keyword>
<keyword evidence="11" id="KW-0460">Magnesium</keyword>
<reference evidence="20" key="1">
    <citation type="submission" date="2016-10" db="EMBL/GenBank/DDBJ databases">
        <authorList>
            <person name="Varghese N."/>
            <person name="Submissions S."/>
        </authorList>
    </citation>
    <scope>NUCLEOTIDE SEQUENCE [LARGE SCALE GENOMIC DNA]</scope>
    <source>
        <strain evidence="20">B4,CECT 8067,JCM 17497</strain>
    </source>
</reference>
<evidence type="ECO:0000256" key="8">
    <source>
        <dbReference type="ARBA" id="ARBA00022679"/>
    </source>
</evidence>
<dbReference type="EMBL" id="FNFE01000001">
    <property type="protein sequence ID" value="SDJ56172.1"/>
    <property type="molecule type" value="Genomic_DNA"/>
</dbReference>
<feature type="transmembrane region" description="Helical" evidence="17">
    <location>
        <begin position="461"/>
        <end position="484"/>
    </location>
</feature>
<feature type="domain" description="Archaeal glycosylation protein B peripheral" evidence="18">
    <location>
        <begin position="737"/>
        <end position="786"/>
    </location>
</feature>
<evidence type="ECO:0000256" key="3">
    <source>
        <dbReference type="ARBA" id="ARBA00004651"/>
    </source>
</evidence>
<keyword evidence="9 17" id="KW-0812">Transmembrane</keyword>
<keyword evidence="8 19" id="KW-0808">Transferase</keyword>
<evidence type="ECO:0000313" key="19">
    <source>
        <dbReference type="EMBL" id="SDJ56172.1"/>
    </source>
</evidence>
<keyword evidence="14" id="KW-0464">Manganese</keyword>
<evidence type="ECO:0000256" key="9">
    <source>
        <dbReference type="ARBA" id="ARBA00022692"/>
    </source>
</evidence>
<feature type="transmembrane region" description="Helical" evidence="17">
    <location>
        <begin position="496"/>
        <end position="515"/>
    </location>
</feature>
<comment type="cofactor">
    <cofactor evidence="1">
        <name>Mn(2+)</name>
        <dbReference type="ChEBI" id="CHEBI:29035"/>
    </cofactor>
</comment>
<gene>
    <name evidence="19" type="ORF">SAMN04515672_0993</name>
</gene>
<evidence type="ECO:0000256" key="10">
    <source>
        <dbReference type="ARBA" id="ARBA00022723"/>
    </source>
</evidence>
<comment type="cofactor">
    <cofactor evidence="2">
        <name>Mg(2+)</name>
        <dbReference type="ChEBI" id="CHEBI:18420"/>
    </cofactor>
</comment>
<feature type="transmembrane region" description="Helical" evidence="17">
    <location>
        <begin position="262"/>
        <end position="280"/>
    </location>
</feature>